<evidence type="ECO:0000256" key="3">
    <source>
        <dbReference type="PIRSR" id="PIRSR605511-2"/>
    </source>
</evidence>
<evidence type="ECO:0000256" key="1">
    <source>
        <dbReference type="ARBA" id="ARBA00008853"/>
    </source>
</evidence>
<feature type="binding site" evidence="3">
    <location>
        <position position="23"/>
    </location>
    <ligand>
        <name>a divalent metal cation</name>
        <dbReference type="ChEBI" id="CHEBI:60240"/>
    </ligand>
</feature>
<dbReference type="GO" id="GO:0004341">
    <property type="term" value="F:gluconolactonase activity"/>
    <property type="evidence" value="ECO:0007669"/>
    <property type="project" value="TreeGrafter"/>
</dbReference>
<proteinExistence type="inferred from homology"/>
<dbReference type="AlphaFoldDB" id="A0A0J1JCZ8"/>
<dbReference type="Gene3D" id="2.120.10.30">
    <property type="entry name" value="TolB, C-terminal domain"/>
    <property type="match status" value="1"/>
</dbReference>
<organism evidence="5 6">
    <name type="scientific">Photobacterium aphoticum</name>
    <dbReference type="NCBI Taxonomy" id="754436"/>
    <lineage>
        <taxon>Bacteria</taxon>
        <taxon>Pseudomonadati</taxon>
        <taxon>Pseudomonadota</taxon>
        <taxon>Gammaproteobacteria</taxon>
        <taxon>Vibrionales</taxon>
        <taxon>Vibrionaceae</taxon>
        <taxon>Photobacterium</taxon>
    </lineage>
</organism>
<accession>A0A0J1JCZ8</accession>
<feature type="binding site" evidence="3">
    <location>
        <position position="106"/>
    </location>
    <ligand>
        <name>substrate</name>
    </ligand>
</feature>
<evidence type="ECO:0000259" key="4">
    <source>
        <dbReference type="Pfam" id="PF08450"/>
    </source>
</evidence>
<dbReference type="PRINTS" id="PR01790">
    <property type="entry name" value="SMP30FAMILY"/>
</dbReference>
<gene>
    <name evidence="5" type="ORF">ABT58_17035</name>
</gene>
<sequence length="287" mass="31550">MKDVQTLSLEFQPLVAQGFTLAECPRWDWRHQTWCWVDIAEGEIWRLTNGQAQARRWDDMLGCFALWKEDGFVLATKTGVYALENWDAERQLIAPLQKTHPRMRFNDGRCAPGGRLIAGTRNGAKEGDQGQFYQLQQGGQLEAMPMFAWTCNGLAFSPCGNVLYWADTGSSLIYRADYNPQTGEYGESTVFCDLTAFNGRPDGASVDSEGGYWVAMYSGQSVVRIDPTGTVSHVIPVPLENPTMVALGGENGNQLVVTSAAGSDKPGEVITATIAWQAVNEPLITTL</sequence>
<dbReference type="GO" id="GO:0019853">
    <property type="term" value="P:L-ascorbic acid biosynthetic process"/>
    <property type="evidence" value="ECO:0007669"/>
    <property type="project" value="TreeGrafter"/>
</dbReference>
<dbReference type="RefSeq" id="WP_047875631.1">
    <property type="nucleotide sequence ID" value="NZ_BMYC01000012.1"/>
</dbReference>
<dbReference type="EMBL" id="LDOV01000030">
    <property type="protein sequence ID" value="KLU99546.1"/>
    <property type="molecule type" value="Genomic_DNA"/>
</dbReference>
<feature type="binding site" evidence="3">
    <location>
        <position position="152"/>
    </location>
    <ligand>
        <name>a divalent metal cation</name>
        <dbReference type="ChEBI" id="CHEBI:60240"/>
    </ligand>
</feature>
<comment type="similarity">
    <text evidence="1">Belongs to the SMP-30/CGR1 family.</text>
</comment>
<reference evidence="5 6" key="1">
    <citation type="submission" date="2015-05" db="EMBL/GenBank/DDBJ databases">
        <title>Photobacterium galathea sp. nov.</title>
        <authorList>
            <person name="Machado H."/>
            <person name="Gram L."/>
        </authorList>
    </citation>
    <scope>NUCLEOTIDE SEQUENCE [LARGE SCALE GENOMIC DNA]</scope>
    <source>
        <strain evidence="5 6">DSM 25995</strain>
    </source>
</reference>
<evidence type="ECO:0000313" key="6">
    <source>
        <dbReference type="Proteomes" id="UP000036426"/>
    </source>
</evidence>
<name>A0A0J1JCZ8_9GAMM</name>
<dbReference type="InterPro" id="IPR005511">
    <property type="entry name" value="SMP-30"/>
</dbReference>
<feature type="binding site" evidence="3">
    <location>
        <position position="104"/>
    </location>
    <ligand>
        <name>substrate</name>
    </ligand>
</feature>
<dbReference type="PANTHER" id="PTHR10907:SF47">
    <property type="entry name" value="REGUCALCIN"/>
    <property type="match status" value="1"/>
</dbReference>
<evidence type="ECO:0000256" key="2">
    <source>
        <dbReference type="PIRSR" id="PIRSR605511-1"/>
    </source>
</evidence>
<dbReference type="SUPFAM" id="SSF63829">
    <property type="entry name" value="Calcium-dependent phosphotriesterase"/>
    <property type="match status" value="1"/>
</dbReference>
<dbReference type="Pfam" id="PF08450">
    <property type="entry name" value="SGL"/>
    <property type="match status" value="1"/>
</dbReference>
<dbReference type="PATRIC" id="fig|754436.4.peg.3611"/>
<feature type="domain" description="SMP-30/Gluconolactonase/LRE-like region" evidence="4">
    <location>
        <begin position="21"/>
        <end position="260"/>
    </location>
</feature>
<dbReference type="OrthoDB" id="9775406at2"/>
<keyword evidence="6" id="KW-1185">Reference proteome</keyword>
<dbReference type="GO" id="GO:0005509">
    <property type="term" value="F:calcium ion binding"/>
    <property type="evidence" value="ECO:0007669"/>
    <property type="project" value="TreeGrafter"/>
</dbReference>
<feature type="binding site" evidence="3">
    <location>
        <position position="202"/>
    </location>
    <ligand>
        <name>a divalent metal cation</name>
        <dbReference type="ChEBI" id="CHEBI:60240"/>
    </ligand>
</feature>
<protein>
    <submittedName>
        <fullName evidence="5">Smp-30/Cgr1 family protein</fullName>
    </submittedName>
</protein>
<dbReference type="InterPro" id="IPR011042">
    <property type="entry name" value="6-blade_b-propeller_TolB-like"/>
</dbReference>
<evidence type="ECO:0000313" key="5">
    <source>
        <dbReference type="EMBL" id="KLU99546.1"/>
    </source>
</evidence>
<keyword evidence="3" id="KW-0479">Metal-binding</keyword>
<comment type="cofactor">
    <cofactor evidence="3">
        <name>Zn(2+)</name>
        <dbReference type="ChEBI" id="CHEBI:29105"/>
    </cofactor>
    <text evidence="3">Binds 1 divalent metal cation per subunit.</text>
</comment>
<dbReference type="PANTHER" id="PTHR10907">
    <property type="entry name" value="REGUCALCIN"/>
    <property type="match status" value="1"/>
</dbReference>
<dbReference type="InterPro" id="IPR013658">
    <property type="entry name" value="SGL"/>
</dbReference>
<keyword evidence="3" id="KW-0862">Zinc</keyword>
<feature type="active site" description="Proton donor/acceptor" evidence="2">
    <location>
        <position position="202"/>
    </location>
</feature>
<comment type="caution">
    <text evidence="5">The sequence shown here is derived from an EMBL/GenBank/DDBJ whole genome shotgun (WGS) entry which is preliminary data.</text>
</comment>
<dbReference type="Proteomes" id="UP000036426">
    <property type="component" value="Unassembled WGS sequence"/>
</dbReference>